<protein>
    <recommendedName>
        <fullName evidence="3">DUF3606 domain-containing protein</fullName>
    </recommendedName>
</protein>
<evidence type="ECO:0000313" key="1">
    <source>
        <dbReference type="EMBL" id="QFY62791.1"/>
    </source>
</evidence>
<dbReference type="Proteomes" id="UP000326881">
    <property type="component" value="Plasmid unnamed"/>
</dbReference>
<dbReference type="AlphaFoldDB" id="A0A5Q0CFP4"/>
<proteinExistence type="predicted"/>
<keyword evidence="1" id="KW-0614">Plasmid</keyword>
<evidence type="ECO:0008006" key="3">
    <source>
        <dbReference type="Google" id="ProtNLM"/>
    </source>
</evidence>
<evidence type="ECO:0000313" key="2">
    <source>
        <dbReference type="Proteomes" id="UP000326881"/>
    </source>
</evidence>
<organism evidence="1 2">
    <name type="scientific">Rhizobium grahamii</name>
    <dbReference type="NCBI Taxonomy" id="1120045"/>
    <lineage>
        <taxon>Bacteria</taxon>
        <taxon>Pseudomonadati</taxon>
        <taxon>Pseudomonadota</taxon>
        <taxon>Alphaproteobacteria</taxon>
        <taxon>Hyphomicrobiales</taxon>
        <taxon>Rhizobiaceae</taxon>
        <taxon>Rhizobium/Agrobacterium group</taxon>
        <taxon>Rhizobium</taxon>
    </lineage>
</organism>
<dbReference type="OrthoDB" id="8402107at2"/>
<accession>A0A5Q0CFP4</accession>
<gene>
    <name evidence="1" type="ORF">FZ934_20765</name>
</gene>
<name>A0A5Q0CFP4_9HYPH</name>
<sequence>MQHDVLSLRRQYGVSRHEACRLIERFGNSKAELDLLLAGRGRTAAHRRHEVATPEADAAFGIE</sequence>
<dbReference type="KEGG" id="rgr:FZ934_20765"/>
<dbReference type="EMBL" id="CP043499">
    <property type="protein sequence ID" value="QFY62791.1"/>
    <property type="molecule type" value="Genomic_DNA"/>
</dbReference>
<geneLocation type="plasmid" evidence="1 2">
    <name>unnamed</name>
</geneLocation>
<keyword evidence="2" id="KW-1185">Reference proteome</keyword>
<reference evidence="1 2" key="1">
    <citation type="submission" date="2019-08" db="EMBL/GenBank/DDBJ databases">
        <title>Prosopis cineraria nodule microbiome.</title>
        <authorList>
            <person name="Ali R."/>
            <person name="Chaluvadi S.R."/>
            <person name="Wang X."/>
        </authorList>
    </citation>
    <scope>NUCLEOTIDE SEQUENCE [LARGE SCALE GENOMIC DNA]</scope>
    <source>
        <strain evidence="1 2">BG7</strain>
        <plasmid evidence="1 2">unnamed</plasmid>
    </source>
</reference>